<feature type="region of interest" description="Disordered" evidence="1">
    <location>
        <begin position="1"/>
        <end position="135"/>
    </location>
</feature>
<evidence type="ECO:0000313" key="3">
    <source>
        <dbReference type="Proteomes" id="UP000811619"/>
    </source>
</evidence>
<accession>A0A8K0J2U8</accession>
<dbReference type="Proteomes" id="UP000811619">
    <property type="component" value="Unassembled WGS sequence"/>
</dbReference>
<dbReference type="AlphaFoldDB" id="A0A8K0J2U8"/>
<feature type="compositionally biased region" description="Low complexity" evidence="1">
    <location>
        <begin position="106"/>
        <end position="135"/>
    </location>
</feature>
<comment type="caution">
    <text evidence="2">The sequence shown here is derived from an EMBL/GenBank/DDBJ whole genome shotgun (WGS) entry which is preliminary data.</text>
</comment>
<name>A0A8K0J2U8_9HYPO</name>
<keyword evidence="3" id="KW-1185">Reference proteome</keyword>
<evidence type="ECO:0000313" key="2">
    <source>
        <dbReference type="EMBL" id="KAG5919293.1"/>
    </source>
</evidence>
<feature type="compositionally biased region" description="Basic and acidic residues" evidence="1">
    <location>
        <begin position="54"/>
        <end position="65"/>
    </location>
</feature>
<organism evidence="2 3">
    <name type="scientific">Claviceps africana</name>
    <dbReference type="NCBI Taxonomy" id="83212"/>
    <lineage>
        <taxon>Eukaryota</taxon>
        <taxon>Fungi</taxon>
        <taxon>Dikarya</taxon>
        <taxon>Ascomycota</taxon>
        <taxon>Pezizomycotina</taxon>
        <taxon>Sordariomycetes</taxon>
        <taxon>Hypocreomycetidae</taxon>
        <taxon>Hypocreales</taxon>
        <taxon>Clavicipitaceae</taxon>
        <taxon>Claviceps</taxon>
    </lineage>
</organism>
<reference evidence="2" key="1">
    <citation type="journal article" date="2020" name="bioRxiv">
        <title>Whole genome comparisons of ergot fungi reveals the divergence and evolution of species within the genus Claviceps are the result of varying mechanisms driving genome evolution and host range expansion.</title>
        <authorList>
            <person name="Wyka S.A."/>
            <person name="Mondo S.J."/>
            <person name="Liu M."/>
            <person name="Dettman J."/>
            <person name="Nalam V."/>
            <person name="Broders K.D."/>
        </authorList>
    </citation>
    <scope>NUCLEOTIDE SEQUENCE</scope>
    <source>
        <strain evidence="2">CCC 489</strain>
    </source>
</reference>
<dbReference type="OrthoDB" id="6105938at2759"/>
<proteinExistence type="predicted"/>
<dbReference type="EMBL" id="SRPY01000679">
    <property type="protein sequence ID" value="KAG5919293.1"/>
    <property type="molecule type" value="Genomic_DNA"/>
</dbReference>
<sequence length="135" mass="14519">MSASQEDGNVPPPSSQSHFAKYQDFVPNDAAPFDGESARLASSQNWIPGTQAHIQERTIAPRDENVPYVPSRPSPLTPRGNPRRLPDPVPLRAGPQAVPQDAGQHRGTSSSRGARAARSRCGTTSAPTPSRRSTW</sequence>
<protein>
    <submittedName>
        <fullName evidence="2">Uncharacterized protein</fullName>
    </submittedName>
</protein>
<evidence type="ECO:0000256" key="1">
    <source>
        <dbReference type="SAM" id="MobiDB-lite"/>
    </source>
</evidence>
<gene>
    <name evidence="2" type="ORF">E4U42_006557</name>
</gene>